<accession>A0AAD5XP97</accession>
<reference evidence="2" key="1">
    <citation type="submission" date="2020-05" db="EMBL/GenBank/DDBJ databases">
        <title>Phylogenomic resolution of chytrid fungi.</title>
        <authorList>
            <person name="Stajich J.E."/>
            <person name="Amses K."/>
            <person name="Simmons R."/>
            <person name="Seto K."/>
            <person name="Myers J."/>
            <person name="Bonds A."/>
            <person name="Quandt C.A."/>
            <person name="Barry K."/>
            <person name="Liu P."/>
            <person name="Grigoriev I."/>
            <person name="Longcore J.E."/>
            <person name="James T.Y."/>
        </authorList>
    </citation>
    <scope>NUCLEOTIDE SEQUENCE</scope>
    <source>
        <strain evidence="2">JEL0379</strain>
    </source>
</reference>
<sequence>MRSSNASTPNKRRSRAASPSAIEPDATGQLLSLVNMQDAPGWTEYDYVDHPLMPLSELREYASVFHKKIILDTTVKRLEAECADLLKTVAGAKPQDVVISWVKDRLERLAKIVGVPCPFAEALLKIAHGSSETERKLAIEYLMCPMRQFVGLKQASACGSKQPFTCWLLLATRALFEAYSAYRTPTIQLVLEAVWYCPRLLQSDSSSSSSSPRTCEDDVVATGDLEDKIEETATKRACYSLLFKALLYILRGCNVKIVNINCYGSLAAITAGTTPFLRQWNLESAGAPITAALHPAVLLRVVLNKEFSRDVKEEFVGMYLKHEAEHLWHIQYAGCAERLAPMDLSLEMIIKSLNVRIQKEFKIVNQYKIADENRPYLRQYLRLGKLKTFALAKSTAFSNIAACGLLRSSDLHTQLGPSARYLNRALTPAQLLLQIEPDVRKMFCLPPVISTANNTIADTSPPAPEVRDIPATAVMDVDTNPNPRALELDRTVDTNWSRHITQVLSNYIRTPFSSEIVHDAKAIFDPYALLLKVYMRGYRTIVNRLFSTRGSIIRNQAGCLVTEAVPFMRAKSLSAKAKSSLKKVKSASEDAKTLREQSELDWRPFVLIAGCNSKSKKVVYIREYLVLCQFDSADKPTGKFAFLFSRLKDRGALTPPKWADAAHFTTCVNKVLEKNLVMLCCKSGRVYAGLRWKNEQTAEASLQSLQKLDTVLGFLSTSESVHVILLSRCRVEMCAR</sequence>
<dbReference type="EMBL" id="JADGJQ010000014">
    <property type="protein sequence ID" value="KAJ3180938.1"/>
    <property type="molecule type" value="Genomic_DNA"/>
</dbReference>
<protein>
    <submittedName>
        <fullName evidence="2">Uncharacterized protein</fullName>
    </submittedName>
</protein>
<gene>
    <name evidence="2" type="ORF">HDU87_001586</name>
</gene>
<dbReference type="Proteomes" id="UP001212152">
    <property type="component" value="Unassembled WGS sequence"/>
</dbReference>
<keyword evidence="3" id="KW-1185">Reference proteome</keyword>
<evidence type="ECO:0000313" key="3">
    <source>
        <dbReference type="Proteomes" id="UP001212152"/>
    </source>
</evidence>
<evidence type="ECO:0000313" key="2">
    <source>
        <dbReference type="EMBL" id="KAJ3180938.1"/>
    </source>
</evidence>
<comment type="caution">
    <text evidence="2">The sequence shown here is derived from an EMBL/GenBank/DDBJ whole genome shotgun (WGS) entry which is preliminary data.</text>
</comment>
<proteinExistence type="predicted"/>
<organism evidence="2 3">
    <name type="scientific">Geranomyces variabilis</name>
    <dbReference type="NCBI Taxonomy" id="109894"/>
    <lineage>
        <taxon>Eukaryota</taxon>
        <taxon>Fungi</taxon>
        <taxon>Fungi incertae sedis</taxon>
        <taxon>Chytridiomycota</taxon>
        <taxon>Chytridiomycota incertae sedis</taxon>
        <taxon>Chytridiomycetes</taxon>
        <taxon>Spizellomycetales</taxon>
        <taxon>Powellomycetaceae</taxon>
        <taxon>Geranomyces</taxon>
    </lineage>
</organism>
<dbReference type="AlphaFoldDB" id="A0AAD5XP97"/>
<name>A0AAD5XP97_9FUNG</name>
<evidence type="ECO:0000256" key="1">
    <source>
        <dbReference type="SAM" id="MobiDB-lite"/>
    </source>
</evidence>
<feature type="region of interest" description="Disordered" evidence="1">
    <location>
        <begin position="1"/>
        <end position="21"/>
    </location>
</feature>